<dbReference type="AlphaFoldDB" id="A0A371HPA9"/>
<feature type="non-terminal residue" evidence="1">
    <location>
        <position position="1"/>
    </location>
</feature>
<dbReference type="OrthoDB" id="1435935at2759"/>
<organism evidence="1 2">
    <name type="scientific">Mucuna pruriens</name>
    <name type="common">Velvet bean</name>
    <name type="synonym">Dolichos pruriens</name>
    <dbReference type="NCBI Taxonomy" id="157652"/>
    <lineage>
        <taxon>Eukaryota</taxon>
        <taxon>Viridiplantae</taxon>
        <taxon>Streptophyta</taxon>
        <taxon>Embryophyta</taxon>
        <taxon>Tracheophyta</taxon>
        <taxon>Spermatophyta</taxon>
        <taxon>Magnoliopsida</taxon>
        <taxon>eudicotyledons</taxon>
        <taxon>Gunneridae</taxon>
        <taxon>Pentapetalae</taxon>
        <taxon>rosids</taxon>
        <taxon>fabids</taxon>
        <taxon>Fabales</taxon>
        <taxon>Fabaceae</taxon>
        <taxon>Papilionoideae</taxon>
        <taxon>50 kb inversion clade</taxon>
        <taxon>NPAAA clade</taxon>
        <taxon>indigoferoid/millettioid clade</taxon>
        <taxon>Phaseoleae</taxon>
        <taxon>Mucuna</taxon>
    </lineage>
</organism>
<accession>A0A371HPA9</accession>
<sequence>MRSLNPDLFKSFKVEVELQVEKKIKAIKSDRGGEYYDKYDGLGEQQCGIVPKYTMPSKPSMNDEEALKIVVYILNMVITKAVNKILMNFELVKSQASKHSHIWGYPIDARPYRPHERKLDSSIISCYFVGYSLEAISFMIPLQDSF</sequence>
<dbReference type="SUPFAM" id="SSF53098">
    <property type="entry name" value="Ribonuclease H-like"/>
    <property type="match status" value="1"/>
</dbReference>
<gene>
    <name evidence="1" type="ORF">CR513_11657</name>
</gene>
<proteinExistence type="predicted"/>
<name>A0A371HPA9_MUCPR</name>
<dbReference type="InterPro" id="IPR012337">
    <property type="entry name" value="RNaseH-like_sf"/>
</dbReference>
<keyword evidence="2" id="KW-1185">Reference proteome</keyword>
<protein>
    <recommendedName>
        <fullName evidence="3">Integrase catalytic domain-containing protein</fullName>
    </recommendedName>
</protein>
<comment type="caution">
    <text evidence="1">The sequence shown here is derived from an EMBL/GenBank/DDBJ whole genome shotgun (WGS) entry which is preliminary data.</text>
</comment>
<reference evidence="1" key="1">
    <citation type="submission" date="2018-05" db="EMBL/GenBank/DDBJ databases">
        <title>Draft genome of Mucuna pruriens seed.</title>
        <authorList>
            <person name="Nnadi N.E."/>
            <person name="Vos R."/>
            <person name="Hasami M.H."/>
            <person name="Devisetty U.K."/>
            <person name="Aguiy J.C."/>
        </authorList>
    </citation>
    <scope>NUCLEOTIDE SEQUENCE [LARGE SCALE GENOMIC DNA]</scope>
    <source>
        <strain evidence="1">JCA_2017</strain>
    </source>
</reference>
<evidence type="ECO:0000313" key="1">
    <source>
        <dbReference type="EMBL" id="RDY04609.1"/>
    </source>
</evidence>
<evidence type="ECO:0000313" key="2">
    <source>
        <dbReference type="Proteomes" id="UP000257109"/>
    </source>
</evidence>
<evidence type="ECO:0008006" key="3">
    <source>
        <dbReference type="Google" id="ProtNLM"/>
    </source>
</evidence>
<dbReference type="Proteomes" id="UP000257109">
    <property type="component" value="Unassembled WGS sequence"/>
</dbReference>
<dbReference type="EMBL" id="QJKJ01002048">
    <property type="protein sequence ID" value="RDY04609.1"/>
    <property type="molecule type" value="Genomic_DNA"/>
</dbReference>